<comment type="caution">
    <text evidence="1">The sequence shown here is derived from an EMBL/GenBank/DDBJ whole genome shotgun (WGS) entry which is preliminary data.</text>
</comment>
<dbReference type="GO" id="GO:0006269">
    <property type="term" value="P:DNA replication, synthesis of primer"/>
    <property type="evidence" value="ECO:0007669"/>
    <property type="project" value="TreeGrafter"/>
</dbReference>
<proteinExistence type="predicted"/>
<dbReference type="PANTHER" id="PTHR30313:SF2">
    <property type="entry name" value="DNA PRIMASE"/>
    <property type="match status" value="1"/>
</dbReference>
<dbReference type="SUPFAM" id="SSF57783">
    <property type="entry name" value="Zinc beta-ribbon"/>
    <property type="match status" value="1"/>
</dbReference>
<organism evidence="1">
    <name type="scientific">marine sediment metagenome</name>
    <dbReference type="NCBI Taxonomy" id="412755"/>
    <lineage>
        <taxon>unclassified sequences</taxon>
        <taxon>metagenomes</taxon>
        <taxon>ecological metagenomes</taxon>
    </lineage>
</organism>
<accession>A0A0F9ARJ1</accession>
<dbReference type="Gene3D" id="3.90.580.10">
    <property type="entry name" value="Zinc finger, CHC2-type domain"/>
    <property type="match status" value="1"/>
</dbReference>
<dbReference type="InterPro" id="IPR036977">
    <property type="entry name" value="DNA_primase_Znf_CHC2"/>
</dbReference>
<protein>
    <recommendedName>
        <fullName evidence="2">Toprim domain-containing protein</fullName>
    </recommendedName>
</protein>
<name>A0A0F9ARJ1_9ZZZZ</name>
<dbReference type="Pfam" id="PF13155">
    <property type="entry name" value="Toprim_2"/>
    <property type="match status" value="1"/>
</dbReference>
<gene>
    <name evidence="1" type="ORF">LCGC14_2539490</name>
</gene>
<dbReference type="GO" id="GO:0005737">
    <property type="term" value="C:cytoplasm"/>
    <property type="evidence" value="ECO:0007669"/>
    <property type="project" value="TreeGrafter"/>
</dbReference>
<dbReference type="CDD" id="cd01029">
    <property type="entry name" value="TOPRIM_primases"/>
    <property type="match status" value="1"/>
</dbReference>
<feature type="non-terminal residue" evidence="1">
    <location>
        <position position="301"/>
    </location>
</feature>
<sequence>MTSNNLFPQIKDALPLHEMAAELGYPITAPGQRCAAMYRDGSNGSSLLIGERHFYDFGLGEGGDVVDFVAKVKHQGNLTAALAELAERLNLTAPRTYSIDFTEIARAFNAALTPGDRFYLNERGITNQTIDELLVGRGSSHNLDGRLVVPYWQSRRVRYMVGHSEKQQPKYKKMTRSVEMVHPVWGLDTLKRSGPVVIPEGTFDALSVYQTGLPVLSPMSGALSKEQTADLLGLVEGREVIVCFDYDPKSSTGQTQARKLAKTLFLAGISVSIVLLKGTGEKVDLNDLDKGGTDIRSLLVK</sequence>
<dbReference type="GO" id="GO:0008270">
    <property type="term" value="F:zinc ion binding"/>
    <property type="evidence" value="ECO:0007669"/>
    <property type="project" value="InterPro"/>
</dbReference>
<dbReference type="EMBL" id="LAZR01041409">
    <property type="protein sequence ID" value="KKL12065.1"/>
    <property type="molecule type" value="Genomic_DNA"/>
</dbReference>
<evidence type="ECO:0000313" key="1">
    <source>
        <dbReference type="EMBL" id="KKL12065.1"/>
    </source>
</evidence>
<dbReference type="InterPro" id="IPR050219">
    <property type="entry name" value="DnaG_primase"/>
</dbReference>
<evidence type="ECO:0008006" key="2">
    <source>
        <dbReference type="Google" id="ProtNLM"/>
    </source>
</evidence>
<dbReference type="GO" id="GO:0003677">
    <property type="term" value="F:DNA binding"/>
    <property type="evidence" value="ECO:0007669"/>
    <property type="project" value="InterPro"/>
</dbReference>
<dbReference type="Gene3D" id="3.40.1360.10">
    <property type="match status" value="1"/>
</dbReference>
<reference evidence="1" key="1">
    <citation type="journal article" date="2015" name="Nature">
        <title>Complex archaea that bridge the gap between prokaryotes and eukaryotes.</title>
        <authorList>
            <person name="Spang A."/>
            <person name="Saw J.H."/>
            <person name="Jorgensen S.L."/>
            <person name="Zaremba-Niedzwiedzka K."/>
            <person name="Martijn J."/>
            <person name="Lind A.E."/>
            <person name="van Eijk R."/>
            <person name="Schleper C."/>
            <person name="Guy L."/>
            <person name="Ettema T.J."/>
        </authorList>
    </citation>
    <scope>NUCLEOTIDE SEQUENCE</scope>
</reference>
<dbReference type="PANTHER" id="PTHR30313">
    <property type="entry name" value="DNA PRIMASE"/>
    <property type="match status" value="1"/>
</dbReference>
<dbReference type="SUPFAM" id="SSF56731">
    <property type="entry name" value="DNA primase core"/>
    <property type="match status" value="1"/>
</dbReference>
<dbReference type="InterPro" id="IPR034154">
    <property type="entry name" value="TOPRIM_DnaG/twinkle"/>
</dbReference>
<dbReference type="AlphaFoldDB" id="A0A0F9ARJ1"/>